<proteinExistence type="predicted"/>
<name>A0A9W9XJ56_9EURO</name>
<dbReference type="Proteomes" id="UP001149954">
    <property type="component" value="Unassembled WGS sequence"/>
</dbReference>
<gene>
    <name evidence="1" type="ORF">N7463_010038</name>
</gene>
<evidence type="ECO:0000313" key="1">
    <source>
        <dbReference type="EMBL" id="KAJ5493951.1"/>
    </source>
</evidence>
<protein>
    <submittedName>
        <fullName evidence="1">Uncharacterized protein</fullName>
    </submittedName>
</protein>
<dbReference type="AlphaFoldDB" id="A0A9W9XJ56"/>
<evidence type="ECO:0000313" key="2">
    <source>
        <dbReference type="Proteomes" id="UP001149954"/>
    </source>
</evidence>
<keyword evidence="2" id="KW-1185">Reference proteome</keyword>
<sequence length="407" mass="45764">MGQFSLFVRYSAADRPSGSPRLTLSLQASLDLDINVEARYFITITVTRDADDPQRQPCIIHWDPIEDGFGQPGIMLLRSNYPYTNKLQPLQPDLEQLRAKSLHPREVNTSDPCFKQLNPGASVSWEVTLPSVYFDSFQAGEFYNIFWSGGQIPLWDWGTLAEHSNRSLGPKSPAAILPGGVRQSLAIAAEESDIDDVGPLPPSPEPLLAPNRMIGAPIFSLSIAGSATLSMKDRTEVGRPRYSITATLSYDTAPDAYDGKPVTFHTFKFKGCDRREDGFRLYFRKKDKDDWSPHELGGLFTHHAYRFSTTTPVNVGRNDQNDFVALIPGESWSYTREVSDFPQNTAPGDKFRYRFKGAFIDWWNWGNLHDHQDTVVRVNGTVDSQDNGRRPTLVVPASNWVEFTLVE</sequence>
<accession>A0A9W9XJ56</accession>
<reference evidence="1" key="2">
    <citation type="journal article" date="2023" name="IMA Fungus">
        <title>Comparative genomic study of the Penicillium genus elucidates a diverse pangenome and 15 lateral gene transfer events.</title>
        <authorList>
            <person name="Petersen C."/>
            <person name="Sorensen T."/>
            <person name="Nielsen M.R."/>
            <person name="Sondergaard T.E."/>
            <person name="Sorensen J.L."/>
            <person name="Fitzpatrick D.A."/>
            <person name="Frisvad J.C."/>
            <person name="Nielsen K.L."/>
        </authorList>
    </citation>
    <scope>NUCLEOTIDE SEQUENCE</scope>
    <source>
        <strain evidence="1">IBT 29495</strain>
    </source>
</reference>
<dbReference type="EMBL" id="JAPWDS010000006">
    <property type="protein sequence ID" value="KAJ5493951.1"/>
    <property type="molecule type" value="Genomic_DNA"/>
</dbReference>
<comment type="caution">
    <text evidence="1">The sequence shown here is derived from an EMBL/GenBank/DDBJ whole genome shotgun (WGS) entry which is preliminary data.</text>
</comment>
<dbReference type="OrthoDB" id="4323953at2759"/>
<reference evidence="1" key="1">
    <citation type="submission" date="2022-12" db="EMBL/GenBank/DDBJ databases">
        <authorList>
            <person name="Petersen C."/>
        </authorList>
    </citation>
    <scope>NUCLEOTIDE SEQUENCE</scope>
    <source>
        <strain evidence="1">IBT 29495</strain>
    </source>
</reference>
<organism evidence="1 2">
    <name type="scientific">Penicillium fimorum</name>
    <dbReference type="NCBI Taxonomy" id="1882269"/>
    <lineage>
        <taxon>Eukaryota</taxon>
        <taxon>Fungi</taxon>
        <taxon>Dikarya</taxon>
        <taxon>Ascomycota</taxon>
        <taxon>Pezizomycotina</taxon>
        <taxon>Eurotiomycetes</taxon>
        <taxon>Eurotiomycetidae</taxon>
        <taxon>Eurotiales</taxon>
        <taxon>Aspergillaceae</taxon>
        <taxon>Penicillium</taxon>
    </lineage>
</organism>